<reference evidence="1 2" key="1">
    <citation type="submission" date="2019-04" db="EMBL/GenBank/DDBJ databases">
        <title>Microbes associate with the intestines of laboratory mice.</title>
        <authorList>
            <person name="Navarre W."/>
            <person name="Wong E."/>
            <person name="Huang K."/>
            <person name="Tropini C."/>
            <person name="Ng K."/>
            <person name="Yu B."/>
        </authorList>
    </citation>
    <scope>NUCLEOTIDE SEQUENCE [LARGE SCALE GENOMIC DNA]</scope>
    <source>
        <strain evidence="1 2">NM61_E11</strain>
    </source>
</reference>
<sequence>MDSEKGFDLIDKMLEDSDNSYYIDFVPFTFQSEDYSRLEAYLNKHYKLQFANKIKFITFAIIYYYDSYVYLDERVVNALYPDLKNKDLRNLELEKLANIIDSLIIDDYSGLNILFKDKDHFSLLRIEDGFDTYLFDIEGHTHKNIESLVEHQGLYLKSIH</sequence>
<evidence type="ECO:0008006" key="3">
    <source>
        <dbReference type="Google" id="ProtNLM"/>
    </source>
</evidence>
<protein>
    <recommendedName>
        <fullName evidence="3">DUF3885 domain-containing protein</fullName>
    </recommendedName>
</protein>
<dbReference type="AlphaFoldDB" id="A0A4S2BRU7"/>
<accession>A0A4S2BRU7</accession>
<proteinExistence type="predicted"/>
<name>A0A4S2BRU7_9LACO</name>
<dbReference type="RefSeq" id="WP_135960126.1">
    <property type="nucleotide sequence ID" value="NZ_AQFR02000003.1"/>
</dbReference>
<gene>
    <name evidence="1" type="ORF">E5351_00010</name>
</gene>
<dbReference type="EMBL" id="SRYV01000001">
    <property type="protein sequence ID" value="TGY17531.1"/>
    <property type="molecule type" value="Genomic_DNA"/>
</dbReference>
<comment type="caution">
    <text evidence="1">The sequence shown here is derived from an EMBL/GenBank/DDBJ whole genome shotgun (WGS) entry which is preliminary data.</text>
</comment>
<dbReference type="Proteomes" id="UP000309117">
    <property type="component" value="Unassembled WGS sequence"/>
</dbReference>
<evidence type="ECO:0000313" key="2">
    <source>
        <dbReference type="Proteomes" id="UP000309117"/>
    </source>
</evidence>
<evidence type="ECO:0000313" key="1">
    <source>
        <dbReference type="EMBL" id="TGY17531.1"/>
    </source>
</evidence>
<organism evidence="1 2">
    <name type="scientific">Lactobacillus intestinalis</name>
    <dbReference type="NCBI Taxonomy" id="151781"/>
    <lineage>
        <taxon>Bacteria</taxon>
        <taxon>Bacillati</taxon>
        <taxon>Bacillota</taxon>
        <taxon>Bacilli</taxon>
        <taxon>Lactobacillales</taxon>
        <taxon>Lactobacillaceae</taxon>
        <taxon>Lactobacillus</taxon>
    </lineage>
</organism>